<sequence length="364" mass="40828">MTKRMGALLLTLLLTVSMALTACSSKQEPKEALKTAAVNASKLTSYEMSSNFTINELSYKAADESQQDPTMSQFMSMLKDAQLNVTGVYQSEPMQTEMTVGIELKGDMGMTFNIPMVMTAEKLYVKVPSIPFFPIPETVVGKFLELDLKELAEQEGTEWNPDAMDAAKTQKLSNEVMDAVLSEYDQDKFFKNLDVKDAQLPEGLDAKQVVQFSVNNDNVKEAVTVLVTKALPKVLDIISKEEYRDMLQMSQADIDKAKEDLKITEADQAEMAKDLDQLKDTLTINQFHIDFALDKKDFPVYQKLVADLLIKQPDTKDEVKLAFTGSNTYTKINEKPAFKINIPTGEDVITMDEFEELMNASYGY</sequence>
<evidence type="ECO:0008006" key="5">
    <source>
        <dbReference type="Google" id="ProtNLM"/>
    </source>
</evidence>
<dbReference type="AlphaFoldDB" id="A0A0N0UIQ5"/>
<reference evidence="3 4" key="1">
    <citation type="submission" date="2015-08" db="EMBL/GenBank/DDBJ databases">
        <title>Draft genome sequence of cellulolytic and xylanolytic Paenibacillus sp. A59, isolated from a decaying forest soil from Patagonia, Argentina.</title>
        <authorList>
            <person name="Ghio S."/>
            <person name="Caceres A.M."/>
            <person name="Talia P."/>
            <person name="Grasso D."/>
            <person name="Campos E."/>
        </authorList>
    </citation>
    <scope>NUCLEOTIDE SEQUENCE [LARGE SCALE GENOMIC DNA]</scope>
    <source>
        <strain evidence="3 4">A59</strain>
    </source>
</reference>
<proteinExistence type="predicted"/>
<evidence type="ECO:0000313" key="4">
    <source>
        <dbReference type="Proteomes" id="UP000037688"/>
    </source>
</evidence>
<dbReference type="OrthoDB" id="2657915at2"/>
<evidence type="ECO:0000313" key="3">
    <source>
        <dbReference type="EMBL" id="KOY18334.1"/>
    </source>
</evidence>
<feature type="chain" id="PRO_5005860305" description="Lipoprotein" evidence="2">
    <location>
        <begin position="22"/>
        <end position="364"/>
    </location>
</feature>
<keyword evidence="1" id="KW-0175">Coiled coil</keyword>
<evidence type="ECO:0000256" key="2">
    <source>
        <dbReference type="SAM" id="SignalP"/>
    </source>
</evidence>
<dbReference type="PATRIC" id="fig|1705561.3.peg.1255"/>
<dbReference type="PROSITE" id="PS51257">
    <property type="entry name" value="PROKAR_LIPOPROTEIN"/>
    <property type="match status" value="1"/>
</dbReference>
<feature type="coiled-coil region" evidence="1">
    <location>
        <begin position="240"/>
        <end position="281"/>
    </location>
</feature>
<evidence type="ECO:0000256" key="1">
    <source>
        <dbReference type="SAM" id="Coils"/>
    </source>
</evidence>
<keyword evidence="4" id="KW-1185">Reference proteome</keyword>
<protein>
    <recommendedName>
        <fullName evidence="5">Lipoprotein</fullName>
    </recommendedName>
</protein>
<dbReference type="RefSeq" id="WP_053779026.1">
    <property type="nucleotide sequence ID" value="NZ_LITU01000008.1"/>
</dbReference>
<name>A0A0N0UIQ5_9BACL</name>
<organism evidence="3 4">
    <name type="scientific">Paenibacillus xylanivorans</name>
    <dbReference type="NCBI Taxonomy" id="1705561"/>
    <lineage>
        <taxon>Bacteria</taxon>
        <taxon>Bacillati</taxon>
        <taxon>Bacillota</taxon>
        <taxon>Bacilli</taxon>
        <taxon>Bacillales</taxon>
        <taxon>Paenibacillaceae</taxon>
        <taxon>Paenibacillus</taxon>
    </lineage>
</organism>
<dbReference type="EMBL" id="LITU01000008">
    <property type="protein sequence ID" value="KOY18334.1"/>
    <property type="molecule type" value="Genomic_DNA"/>
</dbReference>
<dbReference type="Proteomes" id="UP000037688">
    <property type="component" value="Unassembled WGS sequence"/>
</dbReference>
<feature type="signal peptide" evidence="2">
    <location>
        <begin position="1"/>
        <end position="21"/>
    </location>
</feature>
<comment type="caution">
    <text evidence="3">The sequence shown here is derived from an EMBL/GenBank/DDBJ whole genome shotgun (WGS) entry which is preliminary data.</text>
</comment>
<accession>A0A0N0UIQ5</accession>
<gene>
    <name evidence="3" type="ORF">AMS66_00795</name>
</gene>
<keyword evidence="2" id="KW-0732">Signal</keyword>